<protein>
    <submittedName>
        <fullName evidence="2">Uncharacterized protein</fullName>
    </submittedName>
</protein>
<dbReference type="EMBL" id="BQNB010010494">
    <property type="protein sequence ID" value="GJS78044.1"/>
    <property type="molecule type" value="Genomic_DNA"/>
</dbReference>
<evidence type="ECO:0000313" key="2">
    <source>
        <dbReference type="EMBL" id="GJS78044.1"/>
    </source>
</evidence>
<proteinExistence type="predicted"/>
<evidence type="ECO:0000256" key="1">
    <source>
        <dbReference type="SAM" id="MobiDB-lite"/>
    </source>
</evidence>
<reference evidence="2" key="2">
    <citation type="submission" date="2022-01" db="EMBL/GenBank/DDBJ databases">
        <authorList>
            <person name="Yamashiro T."/>
            <person name="Shiraishi A."/>
            <person name="Satake H."/>
            <person name="Nakayama K."/>
        </authorList>
    </citation>
    <scope>NUCLEOTIDE SEQUENCE</scope>
</reference>
<organism evidence="2 3">
    <name type="scientific">Tanacetum coccineum</name>
    <dbReference type="NCBI Taxonomy" id="301880"/>
    <lineage>
        <taxon>Eukaryota</taxon>
        <taxon>Viridiplantae</taxon>
        <taxon>Streptophyta</taxon>
        <taxon>Embryophyta</taxon>
        <taxon>Tracheophyta</taxon>
        <taxon>Spermatophyta</taxon>
        <taxon>Magnoliopsida</taxon>
        <taxon>eudicotyledons</taxon>
        <taxon>Gunneridae</taxon>
        <taxon>Pentapetalae</taxon>
        <taxon>asterids</taxon>
        <taxon>campanulids</taxon>
        <taxon>Asterales</taxon>
        <taxon>Asteraceae</taxon>
        <taxon>Asteroideae</taxon>
        <taxon>Anthemideae</taxon>
        <taxon>Anthemidinae</taxon>
        <taxon>Tanacetum</taxon>
    </lineage>
</organism>
<evidence type="ECO:0000313" key="3">
    <source>
        <dbReference type="Proteomes" id="UP001151760"/>
    </source>
</evidence>
<feature type="compositionally biased region" description="Basic and acidic residues" evidence="1">
    <location>
        <begin position="48"/>
        <end position="63"/>
    </location>
</feature>
<accession>A0ABQ4YJQ2</accession>
<reference evidence="2" key="1">
    <citation type="journal article" date="2022" name="Int. J. Mol. Sci.">
        <title>Draft Genome of Tanacetum Coccineum: Genomic Comparison of Closely Related Tanacetum-Family Plants.</title>
        <authorList>
            <person name="Yamashiro T."/>
            <person name="Shiraishi A."/>
            <person name="Nakayama K."/>
            <person name="Satake H."/>
        </authorList>
    </citation>
    <scope>NUCLEOTIDE SEQUENCE</scope>
</reference>
<sequence>MSVPASPEHVFAIPDQLSVEPPLAPNPLELENDYLDAIDYDEEEDPKEDPKMDLDKEEEDPKMGNDLYNWYQSHVALDLGSTRLKEVSTARSNYNC</sequence>
<feature type="compositionally biased region" description="Acidic residues" evidence="1">
    <location>
        <begin position="30"/>
        <end position="47"/>
    </location>
</feature>
<gene>
    <name evidence="2" type="ORF">Tco_0727925</name>
</gene>
<dbReference type="Proteomes" id="UP001151760">
    <property type="component" value="Unassembled WGS sequence"/>
</dbReference>
<keyword evidence="3" id="KW-1185">Reference proteome</keyword>
<feature type="region of interest" description="Disordered" evidence="1">
    <location>
        <begin position="16"/>
        <end position="65"/>
    </location>
</feature>
<name>A0ABQ4YJQ2_9ASTR</name>
<comment type="caution">
    <text evidence="2">The sequence shown here is derived from an EMBL/GenBank/DDBJ whole genome shotgun (WGS) entry which is preliminary data.</text>
</comment>